<dbReference type="InterPro" id="IPR001304">
    <property type="entry name" value="C-type_lectin-like"/>
</dbReference>
<evidence type="ECO:0000256" key="1">
    <source>
        <dbReference type="SAM" id="SignalP"/>
    </source>
</evidence>
<dbReference type="CDD" id="cd00037">
    <property type="entry name" value="CLECT"/>
    <property type="match status" value="1"/>
</dbReference>
<comment type="caution">
    <text evidence="3">The sequence shown here is derived from an EMBL/GenBank/DDBJ whole genome shotgun (WGS) entry which is preliminary data.</text>
</comment>
<feature type="domain" description="C-type lectin" evidence="2">
    <location>
        <begin position="25"/>
        <end position="139"/>
    </location>
</feature>
<keyword evidence="4" id="KW-1185">Reference proteome</keyword>
<evidence type="ECO:0000313" key="4">
    <source>
        <dbReference type="Proteomes" id="UP000326759"/>
    </source>
</evidence>
<dbReference type="PROSITE" id="PS51257">
    <property type="entry name" value="PROKAR_LIPOPROTEIN"/>
    <property type="match status" value="1"/>
</dbReference>
<feature type="signal peptide" evidence="1">
    <location>
        <begin position="1"/>
        <end position="21"/>
    </location>
</feature>
<name>A0A5N5SYM4_9CRUS</name>
<protein>
    <recommendedName>
        <fullName evidence="2">C-type lectin domain-containing protein</fullName>
    </recommendedName>
</protein>
<dbReference type="AlphaFoldDB" id="A0A5N5SYM4"/>
<proteinExistence type="predicted"/>
<gene>
    <name evidence="3" type="ORF">Anas_06303</name>
</gene>
<evidence type="ECO:0000313" key="3">
    <source>
        <dbReference type="EMBL" id="KAB7499035.1"/>
    </source>
</evidence>
<keyword evidence="1" id="KW-0732">Signal</keyword>
<dbReference type="PROSITE" id="PS50041">
    <property type="entry name" value="C_TYPE_LECTIN_2"/>
    <property type="match status" value="1"/>
</dbReference>
<reference evidence="3 4" key="1">
    <citation type="journal article" date="2019" name="PLoS Biol.">
        <title>Sex chromosomes control vertical transmission of feminizing Wolbachia symbionts in an isopod.</title>
        <authorList>
            <person name="Becking T."/>
            <person name="Chebbi M.A."/>
            <person name="Giraud I."/>
            <person name="Moumen B."/>
            <person name="Laverre T."/>
            <person name="Caubet Y."/>
            <person name="Peccoud J."/>
            <person name="Gilbert C."/>
            <person name="Cordaux R."/>
        </authorList>
    </citation>
    <scope>NUCLEOTIDE SEQUENCE [LARGE SCALE GENOMIC DNA]</scope>
    <source>
        <strain evidence="3">ANa2</strain>
        <tissue evidence="3">Whole body excluding digestive tract and cuticle</tissue>
    </source>
</reference>
<sequence length="144" mass="16394">MFRSGFLIVIFVSIFFAPGYGSQGCLKILNWDDANKYCLEQGGYLALPEFSYNFTTRDLALVYPNIVDDKWLWIGASSKGSFIQYKWVNGSELPFDHPNWFRGHPAGADDLCVSIFRMSDTPYSIVTLSCSNKKTFLCQFSTEH</sequence>
<dbReference type="Pfam" id="PF00059">
    <property type="entry name" value="Lectin_C"/>
    <property type="match status" value="1"/>
</dbReference>
<accession>A0A5N5SYM4</accession>
<evidence type="ECO:0000259" key="2">
    <source>
        <dbReference type="PROSITE" id="PS50041"/>
    </source>
</evidence>
<dbReference type="Gene3D" id="3.10.100.10">
    <property type="entry name" value="Mannose-Binding Protein A, subunit A"/>
    <property type="match status" value="1"/>
</dbReference>
<dbReference type="OrthoDB" id="418245at2759"/>
<dbReference type="SUPFAM" id="SSF56436">
    <property type="entry name" value="C-type lectin-like"/>
    <property type="match status" value="1"/>
</dbReference>
<dbReference type="Proteomes" id="UP000326759">
    <property type="component" value="Unassembled WGS sequence"/>
</dbReference>
<dbReference type="InterPro" id="IPR016187">
    <property type="entry name" value="CTDL_fold"/>
</dbReference>
<dbReference type="SMART" id="SM00034">
    <property type="entry name" value="CLECT"/>
    <property type="match status" value="1"/>
</dbReference>
<feature type="chain" id="PRO_5024416143" description="C-type lectin domain-containing protein" evidence="1">
    <location>
        <begin position="22"/>
        <end position="144"/>
    </location>
</feature>
<organism evidence="3 4">
    <name type="scientific">Armadillidium nasatum</name>
    <dbReference type="NCBI Taxonomy" id="96803"/>
    <lineage>
        <taxon>Eukaryota</taxon>
        <taxon>Metazoa</taxon>
        <taxon>Ecdysozoa</taxon>
        <taxon>Arthropoda</taxon>
        <taxon>Crustacea</taxon>
        <taxon>Multicrustacea</taxon>
        <taxon>Malacostraca</taxon>
        <taxon>Eumalacostraca</taxon>
        <taxon>Peracarida</taxon>
        <taxon>Isopoda</taxon>
        <taxon>Oniscidea</taxon>
        <taxon>Crinocheta</taxon>
        <taxon>Armadillidiidae</taxon>
        <taxon>Armadillidium</taxon>
    </lineage>
</organism>
<dbReference type="InterPro" id="IPR016186">
    <property type="entry name" value="C-type_lectin-like/link_sf"/>
</dbReference>
<dbReference type="EMBL" id="SEYY01018753">
    <property type="protein sequence ID" value="KAB7499035.1"/>
    <property type="molecule type" value="Genomic_DNA"/>
</dbReference>